<sequence>MHLPASSSPLSTREREIVMDSVLCICYARSVRATNSDLLDTERFGRHEMACIGKLSAMAPDHSLCRSDELGIDKKTNVEIRAFHFGDVRFRLGCSTAALAGDVSSRTMLRQCGNGFCIGVGGISKAEGGGYGAATVKRITVGERVSYNAQPALLPKAKEKLARIGNCIGSDVSHAVLDSVKEARGSDDQYSNSDDYFERKLIDICCQKRSNDFTPKNAVAIFDYQHLWDGIRDCVEMMTWKPVATNQSFRERLKRRFFPYSVNLILTTYGRVQDRG</sequence>
<name>A0A9N9LAA8_9HELO</name>
<dbReference type="Proteomes" id="UP000696280">
    <property type="component" value="Unassembled WGS sequence"/>
</dbReference>
<reference evidence="1" key="1">
    <citation type="submission" date="2021-07" db="EMBL/GenBank/DDBJ databases">
        <authorList>
            <person name="Durling M."/>
        </authorList>
    </citation>
    <scope>NUCLEOTIDE SEQUENCE</scope>
</reference>
<dbReference type="EMBL" id="CAJVRL010000127">
    <property type="protein sequence ID" value="CAG8962339.1"/>
    <property type="molecule type" value="Genomic_DNA"/>
</dbReference>
<comment type="caution">
    <text evidence="1">The sequence shown here is derived from an EMBL/GenBank/DDBJ whole genome shotgun (WGS) entry which is preliminary data.</text>
</comment>
<gene>
    <name evidence="1" type="ORF">HYFRA_00005395</name>
</gene>
<organism evidence="1 2">
    <name type="scientific">Hymenoscyphus fraxineus</name>
    <dbReference type="NCBI Taxonomy" id="746836"/>
    <lineage>
        <taxon>Eukaryota</taxon>
        <taxon>Fungi</taxon>
        <taxon>Dikarya</taxon>
        <taxon>Ascomycota</taxon>
        <taxon>Pezizomycotina</taxon>
        <taxon>Leotiomycetes</taxon>
        <taxon>Helotiales</taxon>
        <taxon>Helotiaceae</taxon>
        <taxon>Hymenoscyphus</taxon>
    </lineage>
</organism>
<proteinExistence type="predicted"/>
<protein>
    <submittedName>
        <fullName evidence="1">Uncharacterized protein</fullName>
    </submittedName>
</protein>
<evidence type="ECO:0000313" key="2">
    <source>
        <dbReference type="Proteomes" id="UP000696280"/>
    </source>
</evidence>
<dbReference type="AlphaFoldDB" id="A0A9N9LAA8"/>
<dbReference type="OrthoDB" id="10345862at2759"/>
<evidence type="ECO:0000313" key="1">
    <source>
        <dbReference type="EMBL" id="CAG8962339.1"/>
    </source>
</evidence>
<keyword evidence="2" id="KW-1185">Reference proteome</keyword>
<accession>A0A9N9LAA8</accession>